<dbReference type="PANTHER" id="PTHR48182:SF3">
    <property type="entry name" value="DUF676 DOMAIN-CONTAINING PROTEIN"/>
    <property type="match status" value="1"/>
</dbReference>
<dbReference type="PANTHER" id="PTHR48182">
    <property type="entry name" value="PROTEIN SERAC1"/>
    <property type="match status" value="1"/>
</dbReference>
<evidence type="ECO:0000313" key="3">
    <source>
        <dbReference type="Proteomes" id="UP000008177"/>
    </source>
</evidence>
<organism evidence="2 3">
    <name type="scientific">Botryotinia fuckeliana (strain T4)</name>
    <name type="common">Noble rot fungus</name>
    <name type="synonym">Botrytis cinerea</name>
    <dbReference type="NCBI Taxonomy" id="999810"/>
    <lineage>
        <taxon>Eukaryota</taxon>
        <taxon>Fungi</taxon>
        <taxon>Dikarya</taxon>
        <taxon>Ascomycota</taxon>
        <taxon>Pezizomycotina</taxon>
        <taxon>Leotiomycetes</taxon>
        <taxon>Helotiales</taxon>
        <taxon>Sclerotiniaceae</taxon>
        <taxon>Botrytis</taxon>
    </lineage>
</organism>
<gene>
    <name evidence="2" type="ORF">BofuT4_P085580.1</name>
</gene>
<dbReference type="Gene3D" id="3.40.50.1820">
    <property type="entry name" value="alpha/beta hydrolase"/>
    <property type="match status" value="1"/>
</dbReference>
<evidence type="ECO:0000313" key="2">
    <source>
        <dbReference type="EMBL" id="CCD51196.1"/>
    </source>
</evidence>
<feature type="compositionally biased region" description="Basic and acidic residues" evidence="1">
    <location>
        <begin position="304"/>
        <end position="319"/>
    </location>
</feature>
<evidence type="ECO:0000256" key="1">
    <source>
        <dbReference type="SAM" id="MobiDB-lite"/>
    </source>
</evidence>
<proteinExistence type="predicted"/>
<sequence length="362" mass="40642">MPRQIDPTDLGIHILVDCEKPVIDIVAVHGLGATPSTTWTKAPTVQEHLDRHTEPSTTAPPTRANNFEDRINWLSNPKMLPADVTNARIMTFNYESNWYGDDAVKVRLNQVADDLRRKILRQRENCSSRPLIFIGHCFGGLVIEKMKALIQPQMSKILDDTAGVVLLGTPHRGTDNVTSGELLQRILRAGAAGEAASLTVLRTDNEMVLDTVHSFSTITREKDIPVHCFFEQKSSKVSKMFGDDYKDFIVDEKSAILDGCESYGLPLDHYQLNKFSDPEDGNWKQLSGVITDLCDNTDQVLAKRNNDHPPTPKENEVRGERKRKRKREEENQRNNFSGRFSTKGGKQFIGGSFNSEGGTMNF</sequence>
<dbReference type="SUPFAM" id="SSF53474">
    <property type="entry name" value="alpha/beta-Hydrolases"/>
    <property type="match status" value="1"/>
</dbReference>
<dbReference type="InterPro" id="IPR052374">
    <property type="entry name" value="SERAC1"/>
</dbReference>
<feature type="compositionally biased region" description="Polar residues" evidence="1">
    <location>
        <begin position="352"/>
        <end position="362"/>
    </location>
</feature>
<dbReference type="Proteomes" id="UP000008177">
    <property type="component" value="Unplaced contigs"/>
</dbReference>
<dbReference type="InterPro" id="IPR029058">
    <property type="entry name" value="AB_hydrolase_fold"/>
</dbReference>
<name>G2YHK9_BOTF4</name>
<dbReference type="EMBL" id="FQ790336">
    <property type="protein sequence ID" value="CCD51196.1"/>
    <property type="molecule type" value="Genomic_DNA"/>
</dbReference>
<feature type="region of interest" description="Disordered" evidence="1">
    <location>
        <begin position="301"/>
        <end position="362"/>
    </location>
</feature>
<accession>G2YHK9</accession>
<dbReference type="HOGENOM" id="CLU_000288_182_1_1"/>
<reference evidence="3" key="1">
    <citation type="journal article" date="2011" name="PLoS Genet.">
        <title>Genomic analysis of the necrotrophic fungal pathogens Sclerotinia sclerotiorum and Botrytis cinerea.</title>
        <authorList>
            <person name="Amselem J."/>
            <person name="Cuomo C.A."/>
            <person name="van Kan J.A."/>
            <person name="Viaud M."/>
            <person name="Benito E.P."/>
            <person name="Couloux A."/>
            <person name="Coutinho P.M."/>
            <person name="de Vries R.P."/>
            <person name="Dyer P.S."/>
            <person name="Fillinger S."/>
            <person name="Fournier E."/>
            <person name="Gout L."/>
            <person name="Hahn M."/>
            <person name="Kohn L."/>
            <person name="Lapalu N."/>
            <person name="Plummer K.M."/>
            <person name="Pradier J.M."/>
            <person name="Quevillon E."/>
            <person name="Sharon A."/>
            <person name="Simon A."/>
            <person name="ten Have A."/>
            <person name="Tudzynski B."/>
            <person name="Tudzynski P."/>
            <person name="Wincker P."/>
            <person name="Andrew M."/>
            <person name="Anthouard V."/>
            <person name="Beever R.E."/>
            <person name="Beffa R."/>
            <person name="Benoit I."/>
            <person name="Bouzid O."/>
            <person name="Brault B."/>
            <person name="Chen Z."/>
            <person name="Choquer M."/>
            <person name="Collemare J."/>
            <person name="Cotton P."/>
            <person name="Danchin E.G."/>
            <person name="Da Silva C."/>
            <person name="Gautier A."/>
            <person name="Giraud C."/>
            <person name="Giraud T."/>
            <person name="Gonzalez C."/>
            <person name="Grossetete S."/>
            <person name="Guldener U."/>
            <person name="Henrissat B."/>
            <person name="Howlett B.J."/>
            <person name="Kodira C."/>
            <person name="Kretschmer M."/>
            <person name="Lappartient A."/>
            <person name="Leroch M."/>
            <person name="Levis C."/>
            <person name="Mauceli E."/>
            <person name="Neuveglise C."/>
            <person name="Oeser B."/>
            <person name="Pearson M."/>
            <person name="Poulain J."/>
            <person name="Poussereau N."/>
            <person name="Quesneville H."/>
            <person name="Rascle C."/>
            <person name="Schumacher J."/>
            <person name="Segurens B."/>
            <person name="Sexton A."/>
            <person name="Silva E."/>
            <person name="Sirven C."/>
            <person name="Soanes D.M."/>
            <person name="Talbot N.J."/>
            <person name="Templeton M."/>
            <person name="Yandava C."/>
            <person name="Yarden O."/>
            <person name="Zeng Q."/>
            <person name="Rollins J.A."/>
            <person name="Lebrun M.H."/>
            <person name="Dickman M."/>
        </authorList>
    </citation>
    <scope>NUCLEOTIDE SEQUENCE [LARGE SCALE GENOMIC DNA]</scope>
    <source>
        <strain evidence="3">T4</strain>
    </source>
</reference>
<dbReference type="AlphaFoldDB" id="G2YHK9"/>
<protein>
    <submittedName>
        <fullName evidence="2">Uncharacterized protein</fullName>
    </submittedName>
</protein>
<dbReference type="OrthoDB" id="5427984at2759"/>
<dbReference type="InParanoid" id="G2YHK9"/>